<keyword evidence="5" id="KW-0479">Metal-binding</keyword>
<feature type="binding site" evidence="5">
    <location>
        <position position="65"/>
    </location>
    <ligand>
        <name>Ca(2+)</name>
        <dbReference type="ChEBI" id="CHEBI:29108"/>
    </ligand>
</feature>
<feature type="binding site" evidence="5">
    <location>
        <position position="63"/>
    </location>
    <ligand>
        <name>Ca(2+)</name>
        <dbReference type="ChEBI" id="CHEBI:29108"/>
    </ligand>
</feature>
<evidence type="ECO:0000256" key="5">
    <source>
        <dbReference type="PIRSR" id="PIRSR601211-2"/>
    </source>
</evidence>
<evidence type="ECO:0000256" key="6">
    <source>
        <dbReference type="PIRSR" id="PIRSR601211-3"/>
    </source>
</evidence>
<dbReference type="InterPro" id="IPR036444">
    <property type="entry name" value="PLipase_A2_dom_sf"/>
</dbReference>
<dbReference type="GO" id="GO:0005576">
    <property type="term" value="C:extracellular region"/>
    <property type="evidence" value="ECO:0007669"/>
    <property type="project" value="UniProtKB-SubCell"/>
</dbReference>
<feature type="disulfide bond" evidence="6">
    <location>
        <begin position="79"/>
        <end position="154"/>
    </location>
</feature>
<comment type="subcellular location">
    <subcellularLocation>
        <location evidence="1">Secreted</location>
    </subcellularLocation>
</comment>
<keyword evidence="3 6" id="KW-1015">Disulfide bond</keyword>
<keyword evidence="2" id="KW-0964">Secreted</keyword>
<organism evidence="10 11">
    <name type="scientific">Daphnia galeata</name>
    <dbReference type="NCBI Taxonomy" id="27404"/>
    <lineage>
        <taxon>Eukaryota</taxon>
        <taxon>Metazoa</taxon>
        <taxon>Ecdysozoa</taxon>
        <taxon>Arthropoda</taxon>
        <taxon>Crustacea</taxon>
        <taxon>Branchiopoda</taxon>
        <taxon>Diplostraca</taxon>
        <taxon>Cladocera</taxon>
        <taxon>Anomopoda</taxon>
        <taxon>Daphniidae</taxon>
        <taxon>Daphnia</taxon>
    </lineage>
</organism>
<dbReference type="GO" id="GO:0005509">
    <property type="term" value="F:calcium ion binding"/>
    <property type="evidence" value="ECO:0007669"/>
    <property type="project" value="InterPro"/>
</dbReference>
<comment type="caution">
    <text evidence="10">The sequence shown here is derived from an EMBL/GenBank/DDBJ whole genome shotgun (WGS) entry which is preliminary data.</text>
</comment>
<dbReference type="Gene3D" id="1.20.90.10">
    <property type="entry name" value="Phospholipase A2 domain"/>
    <property type="match status" value="1"/>
</dbReference>
<feature type="domain" description="Phospholipase A2-like central" evidence="9">
    <location>
        <begin position="36"/>
        <end position="176"/>
    </location>
</feature>
<comment type="similarity">
    <text evidence="7">Belongs to the phospholipase A2 family.</text>
</comment>
<evidence type="ECO:0000313" key="11">
    <source>
        <dbReference type="Proteomes" id="UP000789390"/>
    </source>
</evidence>
<evidence type="ECO:0000256" key="8">
    <source>
        <dbReference type="SAM" id="SignalP"/>
    </source>
</evidence>
<dbReference type="GO" id="GO:0005543">
    <property type="term" value="F:phospholipid binding"/>
    <property type="evidence" value="ECO:0007669"/>
    <property type="project" value="TreeGrafter"/>
</dbReference>
<evidence type="ECO:0000256" key="1">
    <source>
        <dbReference type="ARBA" id="ARBA00004613"/>
    </source>
</evidence>
<keyword evidence="8" id="KW-0732">Signal</keyword>
<proteinExistence type="inferred from homology"/>
<dbReference type="AlphaFoldDB" id="A0A8J2RD07"/>
<dbReference type="PANTHER" id="PTHR11716">
    <property type="entry name" value="PHOSPHOLIPASE A2 FAMILY MEMBER"/>
    <property type="match status" value="1"/>
</dbReference>
<dbReference type="GO" id="GO:0006644">
    <property type="term" value="P:phospholipid metabolic process"/>
    <property type="evidence" value="ECO:0007669"/>
    <property type="project" value="InterPro"/>
</dbReference>
<name>A0A8J2RD07_9CRUS</name>
<dbReference type="InterPro" id="IPR033113">
    <property type="entry name" value="PLA2_histidine"/>
</dbReference>
<feature type="disulfide bond" evidence="6">
    <location>
        <begin position="62"/>
        <end position="80"/>
    </location>
</feature>
<dbReference type="PROSITE" id="PS00118">
    <property type="entry name" value="PA2_HIS"/>
    <property type="match status" value="1"/>
</dbReference>
<dbReference type="InterPro" id="IPR001211">
    <property type="entry name" value="PLA2"/>
</dbReference>
<dbReference type="CDD" id="cd00125">
    <property type="entry name" value="PLA2c"/>
    <property type="match status" value="1"/>
</dbReference>
<evidence type="ECO:0000259" key="9">
    <source>
        <dbReference type="SMART" id="SM00085"/>
    </source>
</evidence>
<evidence type="ECO:0000256" key="3">
    <source>
        <dbReference type="ARBA" id="ARBA00023157"/>
    </source>
</evidence>
<feature type="disulfide bond" evidence="6">
    <location>
        <begin position="134"/>
        <end position="145"/>
    </location>
</feature>
<feature type="active site" evidence="4">
    <location>
        <position position="83"/>
    </location>
</feature>
<sequence>MTGRPSLRITYLLAIIWASSVFFQSSISANVRTKRSIGSFGDMIRFTTRMEALLFNNYGNHCGSGDTDTQPITDAIDWCCRQHDLCYESLPKGPCSSSFFGPYFTFYTWTIIRTTSGSNSSSQEQRPGTLAIRCDDTDVCKLATCNCDRSAAECMARHSASYNTANKRGSIWDWLI</sequence>
<dbReference type="GO" id="GO:0050482">
    <property type="term" value="P:arachidonate secretion"/>
    <property type="evidence" value="ECO:0007669"/>
    <property type="project" value="InterPro"/>
</dbReference>
<dbReference type="Proteomes" id="UP000789390">
    <property type="component" value="Unassembled WGS sequence"/>
</dbReference>
<dbReference type="GO" id="GO:0016042">
    <property type="term" value="P:lipid catabolic process"/>
    <property type="evidence" value="ECO:0007669"/>
    <property type="project" value="InterPro"/>
</dbReference>
<feature type="active site" evidence="4">
    <location>
        <position position="148"/>
    </location>
</feature>
<evidence type="ECO:0000256" key="4">
    <source>
        <dbReference type="PIRSR" id="PIRSR601211-1"/>
    </source>
</evidence>
<accession>A0A8J2RD07</accession>
<feature type="chain" id="PRO_5035244892" description="Phospholipase A2-like central domain-containing protein" evidence="8">
    <location>
        <begin position="29"/>
        <end position="176"/>
    </location>
</feature>
<evidence type="ECO:0000313" key="10">
    <source>
        <dbReference type="EMBL" id="CAH0100108.1"/>
    </source>
</evidence>
<dbReference type="Pfam" id="PF00068">
    <property type="entry name" value="Phospholip_A2_1"/>
    <property type="match status" value="1"/>
</dbReference>
<dbReference type="PANTHER" id="PTHR11716:SF51">
    <property type="entry name" value="PHOSPHOLIPASE A2"/>
    <property type="match status" value="1"/>
</dbReference>
<dbReference type="EMBL" id="CAKKLH010000031">
    <property type="protein sequence ID" value="CAH0100108.1"/>
    <property type="molecule type" value="Genomic_DNA"/>
</dbReference>
<feature type="disulfide bond" evidence="6">
    <location>
        <begin position="86"/>
        <end position="147"/>
    </location>
</feature>
<dbReference type="InterPro" id="IPR016090">
    <property type="entry name" value="PLA2-like_dom"/>
</dbReference>
<gene>
    <name evidence="10" type="ORF">DGAL_LOCUS2281</name>
</gene>
<protein>
    <recommendedName>
        <fullName evidence="9">Phospholipase A2-like central domain-containing protein</fullName>
    </recommendedName>
</protein>
<keyword evidence="5" id="KW-0106">Calcium</keyword>
<comment type="cofactor">
    <cofactor evidence="5">
        <name>Ca(2+)</name>
        <dbReference type="ChEBI" id="CHEBI:29108"/>
    </cofactor>
    <text evidence="5">Binds 1 Ca(2+) ion per subunit.</text>
</comment>
<dbReference type="GO" id="GO:0047498">
    <property type="term" value="F:calcium-dependent phospholipase A2 activity"/>
    <property type="evidence" value="ECO:0007669"/>
    <property type="project" value="TreeGrafter"/>
</dbReference>
<dbReference type="SMART" id="SM00085">
    <property type="entry name" value="PA2c"/>
    <property type="match status" value="1"/>
</dbReference>
<evidence type="ECO:0000256" key="7">
    <source>
        <dbReference type="RuleBase" id="RU003654"/>
    </source>
</evidence>
<reference evidence="10" key="1">
    <citation type="submission" date="2021-11" db="EMBL/GenBank/DDBJ databases">
        <authorList>
            <person name="Schell T."/>
        </authorList>
    </citation>
    <scope>NUCLEOTIDE SEQUENCE</scope>
    <source>
        <strain evidence="10">M5</strain>
    </source>
</reference>
<dbReference type="OrthoDB" id="5841574at2759"/>
<feature type="signal peptide" evidence="8">
    <location>
        <begin position="1"/>
        <end position="28"/>
    </location>
</feature>
<feature type="binding site" evidence="5">
    <location>
        <position position="84"/>
    </location>
    <ligand>
        <name>Ca(2+)</name>
        <dbReference type="ChEBI" id="CHEBI:29108"/>
    </ligand>
</feature>
<dbReference type="SUPFAM" id="SSF48619">
    <property type="entry name" value="Phospholipase A2, PLA2"/>
    <property type="match status" value="1"/>
</dbReference>
<keyword evidence="11" id="KW-1185">Reference proteome</keyword>
<evidence type="ECO:0000256" key="2">
    <source>
        <dbReference type="ARBA" id="ARBA00022525"/>
    </source>
</evidence>
<feature type="disulfide bond" evidence="6">
    <location>
        <begin position="95"/>
        <end position="140"/>
    </location>
</feature>